<keyword evidence="2" id="KW-1185">Reference proteome</keyword>
<comment type="caution">
    <text evidence="1">The sequence shown here is derived from an EMBL/GenBank/DDBJ whole genome shotgun (WGS) entry which is preliminary data.</text>
</comment>
<reference evidence="1" key="1">
    <citation type="submission" date="2021-06" db="EMBL/GenBank/DDBJ databases">
        <title>Parelaphostrongylus tenuis whole genome reference sequence.</title>
        <authorList>
            <person name="Garwood T.J."/>
            <person name="Larsen P.A."/>
            <person name="Fountain-Jones N.M."/>
            <person name="Garbe J.R."/>
            <person name="Macchietto M.G."/>
            <person name="Kania S.A."/>
            <person name="Gerhold R.W."/>
            <person name="Richards J.E."/>
            <person name="Wolf T.M."/>
        </authorList>
    </citation>
    <scope>NUCLEOTIDE SEQUENCE</scope>
    <source>
        <strain evidence="1">MNPRO001-30</strain>
        <tissue evidence="1">Meninges</tissue>
    </source>
</reference>
<protein>
    <submittedName>
        <fullName evidence="1">Uncharacterized protein</fullName>
    </submittedName>
</protein>
<organism evidence="1 2">
    <name type="scientific">Parelaphostrongylus tenuis</name>
    <name type="common">Meningeal worm</name>
    <dbReference type="NCBI Taxonomy" id="148309"/>
    <lineage>
        <taxon>Eukaryota</taxon>
        <taxon>Metazoa</taxon>
        <taxon>Ecdysozoa</taxon>
        <taxon>Nematoda</taxon>
        <taxon>Chromadorea</taxon>
        <taxon>Rhabditida</taxon>
        <taxon>Rhabditina</taxon>
        <taxon>Rhabditomorpha</taxon>
        <taxon>Strongyloidea</taxon>
        <taxon>Metastrongylidae</taxon>
        <taxon>Parelaphostrongylus</taxon>
    </lineage>
</organism>
<sequence length="90" mass="10467">MRALTFPVCLESIKREFRCNLASNFTKAKTLVEDSTYYDAPYFDKEDLTHTELNRPFIAKTKDLIQQPKPHTGKLDDFLELADHECEKAN</sequence>
<name>A0AAD5R0J8_PARTN</name>
<proteinExistence type="predicted"/>
<evidence type="ECO:0000313" key="2">
    <source>
        <dbReference type="Proteomes" id="UP001196413"/>
    </source>
</evidence>
<dbReference type="AlphaFoldDB" id="A0AAD5R0J8"/>
<accession>A0AAD5R0J8</accession>
<gene>
    <name evidence="1" type="ORF">KIN20_028076</name>
</gene>
<evidence type="ECO:0000313" key="1">
    <source>
        <dbReference type="EMBL" id="KAJ1367211.1"/>
    </source>
</evidence>
<dbReference type="EMBL" id="JAHQIW010005803">
    <property type="protein sequence ID" value="KAJ1367211.1"/>
    <property type="molecule type" value="Genomic_DNA"/>
</dbReference>
<dbReference type="Proteomes" id="UP001196413">
    <property type="component" value="Unassembled WGS sequence"/>
</dbReference>